<accession>A0A7U6GH38</accession>
<dbReference type="OrthoDB" id="9815501at2"/>
<dbReference type="PANTHER" id="PTHR36582">
    <property type="entry name" value="ANTITOXIN PARD"/>
    <property type="match status" value="1"/>
</dbReference>
<dbReference type="KEGG" id="tbn:TBH_C0602"/>
<evidence type="ECO:0000256" key="1">
    <source>
        <dbReference type="ARBA" id="ARBA00008580"/>
    </source>
</evidence>
<keyword evidence="3" id="KW-1277">Toxin-antitoxin system</keyword>
<dbReference type="PANTHER" id="PTHR36582:SF2">
    <property type="entry name" value="ANTITOXIN PARD"/>
    <property type="match status" value="1"/>
</dbReference>
<dbReference type="RefSeq" id="WP_041065362.1">
    <property type="nucleotide sequence ID" value="NZ_AP012273.1"/>
</dbReference>
<reference evidence="6 7" key="1">
    <citation type="journal article" date="2014" name="PLoS ONE">
        <title>Physiological and genomic features of a novel sulfur-oxidizing gammaproteobacterium belonging to a previously uncultivated symbiotic lineage isolated from a hydrothermal vent.</title>
        <authorList>
            <person name="Nunoura T."/>
            <person name="Takaki Y."/>
            <person name="Kazama H."/>
            <person name="Kakuta J."/>
            <person name="Shimamura S."/>
            <person name="Makita H."/>
            <person name="Hirai M."/>
            <person name="Miyazaki M."/>
            <person name="Takai K."/>
        </authorList>
    </citation>
    <scope>NUCLEOTIDE SEQUENCE [LARGE SCALE GENOMIC DNA]</scope>
    <source>
        <strain evidence="6 7">Hiromi1</strain>
    </source>
</reference>
<evidence type="ECO:0000256" key="5">
    <source>
        <dbReference type="SAM" id="Coils"/>
    </source>
</evidence>
<evidence type="ECO:0000256" key="2">
    <source>
        <dbReference type="ARBA" id="ARBA00017940"/>
    </source>
</evidence>
<dbReference type="GO" id="GO:0006355">
    <property type="term" value="P:regulation of DNA-templated transcription"/>
    <property type="evidence" value="ECO:0007669"/>
    <property type="project" value="InterPro"/>
</dbReference>
<proteinExistence type="inferred from homology"/>
<dbReference type="Gene3D" id="6.10.10.120">
    <property type="entry name" value="Antitoxin ParD1-like"/>
    <property type="match status" value="1"/>
</dbReference>
<keyword evidence="7" id="KW-1185">Reference proteome</keyword>
<dbReference type="AlphaFoldDB" id="A0A7U6GH38"/>
<evidence type="ECO:0000256" key="4">
    <source>
        <dbReference type="ARBA" id="ARBA00037106"/>
    </source>
</evidence>
<dbReference type="Proteomes" id="UP000031631">
    <property type="component" value="Chromosome"/>
</dbReference>
<evidence type="ECO:0000313" key="7">
    <source>
        <dbReference type="Proteomes" id="UP000031631"/>
    </source>
</evidence>
<organism evidence="6 7">
    <name type="scientific">Thiolapillus brandeum</name>
    <dbReference type="NCBI Taxonomy" id="1076588"/>
    <lineage>
        <taxon>Bacteria</taxon>
        <taxon>Pseudomonadati</taxon>
        <taxon>Pseudomonadota</taxon>
        <taxon>Gammaproteobacteria</taxon>
        <taxon>Chromatiales</taxon>
        <taxon>Sedimenticolaceae</taxon>
        <taxon>Thiolapillus</taxon>
    </lineage>
</organism>
<feature type="coiled-coil region" evidence="5">
    <location>
        <begin position="33"/>
        <end position="60"/>
    </location>
</feature>
<dbReference type="SUPFAM" id="SSF47598">
    <property type="entry name" value="Ribbon-helix-helix"/>
    <property type="match status" value="1"/>
</dbReference>
<dbReference type="InterPro" id="IPR010985">
    <property type="entry name" value="Ribbon_hlx_hlx"/>
</dbReference>
<dbReference type="EMBL" id="AP012273">
    <property type="protein sequence ID" value="BAO43541.1"/>
    <property type="molecule type" value="Genomic_DNA"/>
</dbReference>
<evidence type="ECO:0000256" key="3">
    <source>
        <dbReference type="ARBA" id="ARBA00022649"/>
    </source>
</evidence>
<dbReference type="NCBIfam" id="TIGR02606">
    <property type="entry name" value="antidote_CC2985"/>
    <property type="match status" value="1"/>
</dbReference>
<name>A0A7U6GH38_9GAMM</name>
<dbReference type="Pfam" id="PF03693">
    <property type="entry name" value="ParD_antitoxin"/>
    <property type="match status" value="1"/>
</dbReference>
<comment type="similarity">
    <text evidence="1">Belongs to the ParD antitoxin family.</text>
</comment>
<protein>
    <recommendedName>
        <fullName evidence="2">Antitoxin ParD</fullName>
    </recommendedName>
</protein>
<gene>
    <name evidence="6" type="ORF">TBH_C0602</name>
</gene>
<dbReference type="InterPro" id="IPR022789">
    <property type="entry name" value="ParD"/>
</dbReference>
<comment type="function">
    <text evidence="4">Antitoxin component of a type II toxin-antitoxin (TA) system. Neutralizes the effect of toxin ParE.</text>
</comment>
<sequence length="79" mass="8846">MAKNTSVSLGDHFDQFIATQLSTGRYGSATEIVRAGLRLLENEEQKLETLRQLIAEGRASGTAEYSYETFMDELDKDLN</sequence>
<keyword evidence="5" id="KW-0175">Coiled coil</keyword>
<dbReference type="InterPro" id="IPR038296">
    <property type="entry name" value="ParD_sf"/>
</dbReference>
<evidence type="ECO:0000313" key="6">
    <source>
        <dbReference type="EMBL" id="BAO43541.1"/>
    </source>
</evidence>